<proteinExistence type="predicted"/>
<evidence type="ECO:0000313" key="6">
    <source>
        <dbReference type="EMBL" id="MED6259442.1"/>
    </source>
</evidence>
<dbReference type="InterPro" id="IPR012677">
    <property type="entry name" value="Nucleotide-bd_a/b_plait_sf"/>
</dbReference>
<accession>A0ABU7C935</accession>
<dbReference type="Proteomes" id="UP001345963">
    <property type="component" value="Unassembled WGS sequence"/>
</dbReference>
<protein>
    <recommendedName>
        <fullName evidence="5">RRM domain-containing protein</fullName>
    </recommendedName>
</protein>
<evidence type="ECO:0000313" key="7">
    <source>
        <dbReference type="Proteomes" id="UP001345963"/>
    </source>
</evidence>
<name>A0ABU7C935_9TELE</name>
<evidence type="ECO:0000256" key="3">
    <source>
        <dbReference type="PROSITE-ProRule" id="PRU00176"/>
    </source>
</evidence>
<feature type="domain" description="RRM" evidence="5">
    <location>
        <begin position="384"/>
        <end position="461"/>
    </location>
</feature>
<evidence type="ECO:0000256" key="4">
    <source>
        <dbReference type="SAM" id="MobiDB-lite"/>
    </source>
</evidence>
<dbReference type="InterPro" id="IPR000504">
    <property type="entry name" value="RRM_dom"/>
</dbReference>
<gene>
    <name evidence="6" type="ORF">ATANTOWER_022876</name>
</gene>
<feature type="region of interest" description="Disordered" evidence="4">
    <location>
        <begin position="472"/>
        <end position="503"/>
    </location>
</feature>
<dbReference type="Pfam" id="PF00076">
    <property type="entry name" value="RRM_1"/>
    <property type="match status" value="1"/>
</dbReference>
<evidence type="ECO:0000256" key="2">
    <source>
        <dbReference type="ARBA" id="ARBA00022884"/>
    </source>
</evidence>
<comment type="caution">
    <text evidence="6">The sequence shown here is derived from an EMBL/GenBank/DDBJ whole genome shotgun (WGS) entry which is preliminary data.</text>
</comment>
<keyword evidence="1" id="KW-0677">Repeat</keyword>
<organism evidence="6 7">
    <name type="scientific">Ataeniobius toweri</name>
    <dbReference type="NCBI Taxonomy" id="208326"/>
    <lineage>
        <taxon>Eukaryota</taxon>
        <taxon>Metazoa</taxon>
        <taxon>Chordata</taxon>
        <taxon>Craniata</taxon>
        <taxon>Vertebrata</taxon>
        <taxon>Euteleostomi</taxon>
        <taxon>Actinopterygii</taxon>
        <taxon>Neopterygii</taxon>
        <taxon>Teleostei</taxon>
        <taxon>Neoteleostei</taxon>
        <taxon>Acanthomorphata</taxon>
        <taxon>Ovalentaria</taxon>
        <taxon>Atherinomorphae</taxon>
        <taxon>Cyprinodontiformes</taxon>
        <taxon>Goodeidae</taxon>
        <taxon>Ataeniobius</taxon>
    </lineage>
</organism>
<evidence type="ECO:0000256" key="1">
    <source>
        <dbReference type="ARBA" id="ARBA00022737"/>
    </source>
</evidence>
<dbReference type="PROSITE" id="PS50102">
    <property type="entry name" value="RRM"/>
    <property type="match status" value="1"/>
</dbReference>
<dbReference type="SUPFAM" id="SSF54928">
    <property type="entry name" value="RNA-binding domain, RBD"/>
    <property type="match status" value="3"/>
</dbReference>
<feature type="compositionally biased region" description="Basic residues" evidence="4">
    <location>
        <begin position="121"/>
        <end position="137"/>
    </location>
</feature>
<keyword evidence="7" id="KW-1185">Reference proteome</keyword>
<keyword evidence="2 3" id="KW-0694">RNA-binding</keyword>
<dbReference type="InterPro" id="IPR035979">
    <property type="entry name" value="RBD_domain_sf"/>
</dbReference>
<dbReference type="SMART" id="SM00360">
    <property type="entry name" value="RRM"/>
    <property type="match status" value="3"/>
</dbReference>
<evidence type="ECO:0000259" key="5">
    <source>
        <dbReference type="PROSITE" id="PS50102"/>
    </source>
</evidence>
<dbReference type="PANTHER" id="PTHR13976">
    <property type="entry name" value="HETEROGENEOUS NUCLEAR RIBONUCLEOPROTEIN-RELATED"/>
    <property type="match status" value="1"/>
</dbReference>
<dbReference type="InterPro" id="IPR050666">
    <property type="entry name" value="ESRP"/>
</dbReference>
<sequence length="547" mass="60692">MTTILRLEGLDVKAGTQDIRTFFKALHIPDGGVYIMGGSLGEAFIAFTTEDDARVALLRTGNFLKGSIVTLHISSMKEMEQKLEESLKKKKTLLTVRKPQPCSAANETARPKNESNGNVKPKSRPKKVKTTKVKPTSRPHDDDTSVSSSAAFPLDPDTADLPAFNAQHFQTSLTNKPASNPLPLDTSTAFFLGVCTVLQGLKPTQTVVPAFEFPKYDSTTSSEEVRNPERTLDPRPGYIRLFGLPASTTKEDICNFFKGLHVQEAMVNVELGIGRGCLVKFADMQDASDALGFNQQLLGSICVEVRGADEKMWDGALQECRNAFDDWSKDKHEISLKERTHYKRKSVSALEIKRKSDYQVQFKSLKKPKPNAEPSASLSKASEYIVMVRNLPRNITKTEIKELFGCPNIPHKNVLHLLDKTSSLTDTAFLIFNRTDDFDYAINLSGCHVGSSAVEVTPITKEIMREMMAKNHPRNQRTGLTDPRLHSHIRKSDPDSGGNSRGEAVVTFESEQDAKLAQRKHGEEFLGTNVLLTLINAKQMRNILVSS</sequence>
<dbReference type="EMBL" id="JAHUTI010083711">
    <property type="protein sequence ID" value="MED6259442.1"/>
    <property type="molecule type" value="Genomic_DNA"/>
</dbReference>
<dbReference type="Gene3D" id="3.30.70.330">
    <property type="match status" value="4"/>
</dbReference>
<feature type="region of interest" description="Disordered" evidence="4">
    <location>
        <begin position="90"/>
        <end position="154"/>
    </location>
</feature>
<reference evidence="6 7" key="1">
    <citation type="submission" date="2021-07" db="EMBL/GenBank/DDBJ databases">
        <authorList>
            <person name="Palmer J.M."/>
        </authorList>
    </citation>
    <scope>NUCLEOTIDE SEQUENCE [LARGE SCALE GENOMIC DNA]</scope>
    <source>
        <strain evidence="6 7">AT_MEX2019</strain>
        <tissue evidence="6">Muscle</tissue>
    </source>
</reference>